<dbReference type="InterPro" id="IPR016181">
    <property type="entry name" value="Acyl_CoA_acyltransferase"/>
</dbReference>
<comment type="similarity">
    <text evidence="1">Belongs to the FemABX family.</text>
</comment>
<keyword evidence="2 8" id="KW-0808">Transferase</keyword>
<dbReference type="SUPFAM" id="SSF55729">
    <property type="entry name" value="Acyl-CoA N-acyltransferases (Nat)"/>
    <property type="match status" value="1"/>
</dbReference>
<dbReference type="GO" id="GO:0016755">
    <property type="term" value="F:aminoacyltransferase activity"/>
    <property type="evidence" value="ECO:0007669"/>
    <property type="project" value="InterPro"/>
</dbReference>
<dbReference type="GO" id="GO:0008360">
    <property type="term" value="P:regulation of cell shape"/>
    <property type="evidence" value="ECO:0007669"/>
    <property type="project" value="UniProtKB-KW"/>
</dbReference>
<evidence type="ECO:0000256" key="4">
    <source>
        <dbReference type="ARBA" id="ARBA00022984"/>
    </source>
</evidence>
<dbReference type="RefSeq" id="WP_159523193.1">
    <property type="nucleotide sequence ID" value="NZ_CP053642.1"/>
</dbReference>
<name>A0A6M8B8S9_9ACTO</name>
<keyword evidence="9" id="KW-1185">Reference proteome</keyword>
<dbReference type="Pfam" id="PF13480">
    <property type="entry name" value="Acetyltransf_6"/>
    <property type="match status" value="1"/>
</dbReference>
<dbReference type="Proteomes" id="UP000504752">
    <property type="component" value="Chromosome"/>
</dbReference>
<dbReference type="InterPro" id="IPR038740">
    <property type="entry name" value="BioF2-like_GNAT_dom"/>
</dbReference>
<evidence type="ECO:0000256" key="5">
    <source>
        <dbReference type="ARBA" id="ARBA00023315"/>
    </source>
</evidence>
<keyword evidence="3" id="KW-0133">Cell shape</keyword>
<keyword evidence="4" id="KW-0573">Peptidoglycan synthesis</keyword>
<evidence type="ECO:0000259" key="7">
    <source>
        <dbReference type="Pfam" id="PF13480"/>
    </source>
</evidence>
<accession>A0A6M8B8S9</accession>
<dbReference type="GO" id="GO:0071555">
    <property type="term" value="P:cell wall organization"/>
    <property type="evidence" value="ECO:0007669"/>
    <property type="project" value="UniProtKB-KW"/>
</dbReference>
<keyword evidence="5" id="KW-0012">Acyltransferase</keyword>
<evidence type="ECO:0000256" key="6">
    <source>
        <dbReference type="ARBA" id="ARBA00023316"/>
    </source>
</evidence>
<dbReference type="InterPro" id="IPR003447">
    <property type="entry name" value="FEMABX"/>
</dbReference>
<dbReference type="AlphaFoldDB" id="A0A6M8B8S9"/>
<dbReference type="KEGG" id="amam:HPC72_05660"/>
<sequence>MTSNDHSATGRPETLRRVDGREMRLAIGNTPVGIEQTEAWERYEASQGHALWGRYLYAGEDGKPVAAIAIYADTIGGRPFLWAKHGPTWLKEQSPEREAHLRELLRAEIRRRDRAIPFLRMHARYNAPDLHELLNTITYDRTFVIDLTPRTPDAIAAAMPKDGRRAVKRAQRVAEEAGCAISDETGLERGEFAAIYEVLAETARRDGFRPHPADVYWSMLTSLGPEHARLFVLRRDGVPHCWDLITTSGKDATAYYGASSTESRGFRGAEALDWWAARTLAEEGYRGLDLMGADSPRVPELYQVGMYKKRYAKHPTEVDGAWDVPVNQAMYAALRAAKTGRGAYKALRDRLGRH</sequence>
<dbReference type="EMBL" id="CP053642">
    <property type="protein sequence ID" value="QKD79801.1"/>
    <property type="molecule type" value="Genomic_DNA"/>
</dbReference>
<feature type="domain" description="BioF2-like acetyltransferase" evidence="7">
    <location>
        <begin position="163"/>
        <end position="295"/>
    </location>
</feature>
<dbReference type="GO" id="GO:0009252">
    <property type="term" value="P:peptidoglycan biosynthetic process"/>
    <property type="evidence" value="ECO:0007669"/>
    <property type="project" value="UniProtKB-KW"/>
</dbReference>
<evidence type="ECO:0000256" key="3">
    <source>
        <dbReference type="ARBA" id="ARBA00022960"/>
    </source>
</evidence>
<evidence type="ECO:0000313" key="8">
    <source>
        <dbReference type="EMBL" id="QKD79801.1"/>
    </source>
</evidence>
<proteinExistence type="inferred from homology"/>
<evidence type="ECO:0000256" key="2">
    <source>
        <dbReference type="ARBA" id="ARBA00022679"/>
    </source>
</evidence>
<evidence type="ECO:0000313" key="9">
    <source>
        <dbReference type="Proteomes" id="UP000504752"/>
    </source>
</evidence>
<dbReference type="Gene3D" id="3.40.630.30">
    <property type="match status" value="1"/>
</dbReference>
<dbReference type="PANTHER" id="PTHR36174:SF1">
    <property type="entry name" value="LIPID II:GLYCINE GLYCYLTRANSFERASE"/>
    <property type="match status" value="1"/>
</dbReference>
<dbReference type="PANTHER" id="PTHR36174">
    <property type="entry name" value="LIPID II:GLYCINE GLYCYLTRANSFERASE"/>
    <property type="match status" value="1"/>
</dbReference>
<organism evidence="8 9">
    <name type="scientific">Actinomyces marmotae</name>
    <dbReference type="NCBI Taxonomy" id="2737173"/>
    <lineage>
        <taxon>Bacteria</taxon>
        <taxon>Bacillati</taxon>
        <taxon>Actinomycetota</taxon>
        <taxon>Actinomycetes</taxon>
        <taxon>Actinomycetales</taxon>
        <taxon>Actinomycetaceae</taxon>
        <taxon>Actinomyces</taxon>
    </lineage>
</organism>
<reference evidence="8 9" key="1">
    <citation type="submission" date="2020-05" db="EMBL/GenBank/DDBJ databases">
        <title>Actinomyces sp. zg-325.</title>
        <authorList>
            <person name="Yang C."/>
        </authorList>
    </citation>
    <scope>NUCLEOTIDE SEQUENCE [LARGE SCALE GENOMIC DNA]</scope>
    <source>
        <strain evidence="9">zg-325</strain>
    </source>
</reference>
<protein>
    <submittedName>
        <fullName evidence="8">GNAT family N-acetyltransferase</fullName>
    </submittedName>
</protein>
<evidence type="ECO:0000256" key="1">
    <source>
        <dbReference type="ARBA" id="ARBA00009943"/>
    </source>
</evidence>
<dbReference type="InterPro" id="IPR050644">
    <property type="entry name" value="PG_Glycine_Bridge_Synth"/>
</dbReference>
<dbReference type="PROSITE" id="PS51191">
    <property type="entry name" value="FEMABX"/>
    <property type="match status" value="1"/>
</dbReference>
<keyword evidence="6" id="KW-0961">Cell wall biogenesis/degradation</keyword>
<gene>
    <name evidence="8" type="ORF">HPC72_05660</name>
</gene>